<comment type="caution">
    <text evidence="1">The sequence shown here is derived from an EMBL/GenBank/DDBJ whole genome shotgun (WGS) entry which is preliminary data.</text>
</comment>
<dbReference type="AlphaFoldDB" id="A0A5J4QPW5"/>
<organism evidence="1">
    <name type="scientific">termite gut metagenome</name>
    <dbReference type="NCBI Taxonomy" id="433724"/>
    <lineage>
        <taxon>unclassified sequences</taxon>
        <taxon>metagenomes</taxon>
        <taxon>organismal metagenomes</taxon>
    </lineage>
</organism>
<accession>A0A5J4QPW5</accession>
<feature type="non-terminal residue" evidence="1">
    <location>
        <position position="69"/>
    </location>
</feature>
<name>A0A5J4QPW5_9ZZZZ</name>
<dbReference type="EMBL" id="SNRY01002986">
    <property type="protein sequence ID" value="KAA6322673.1"/>
    <property type="molecule type" value="Genomic_DNA"/>
</dbReference>
<proteinExistence type="predicted"/>
<sequence>MFVRKKNNRSGSTSVVVVDKSGRRFRELKTIGVSSNAKELDSRPIQYERAGMEWNSDIYCPMYSSPSAI</sequence>
<protein>
    <submittedName>
        <fullName evidence="1">Uncharacterized protein</fullName>
    </submittedName>
</protein>
<evidence type="ECO:0000313" key="1">
    <source>
        <dbReference type="EMBL" id="KAA6322673.1"/>
    </source>
</evidence>
<reference evidence="1" key="1">
    <citation type="submission" date="2019-03" db="EMBL/GenBank/DDBJ databases">
        <title>Single cell metagenomics reveals metabolic interactions within the superorganism composed of flagellate Streblomastix strix and complex community of Bacteroidetes bacteria on its surface.</title>
        <authorList>
            <person name="Treitli S.C."/>
            <person name="Kolisko M."/>
            <person name="Husnik F."/>
            <person name="Keeling P."/>
            <person name="Hampl V."/>
        </authorList>
    </citation>
    <scope>NUCLEOTIDE SEQUENCE</scope>
    <source>
        <strain evidence="1">STM</strain>
    </source>
</reference>
<gene>
    <name evidence="1" type="ORF">EZS27_027806</name>
</gene>